<accession>A0ACB8BFS0</accession>
<keyword evidence="2" id="KW-1185">Reference proteome</keyword>
<dbReference type="Proteomes" id="UP000790709">
    <property type="component" value="Unassembled WGS sequence"/>
</dbReference>
<evidence type="ECO:0000313" key="2">
    <source>
        <dbReference type="Proteomes" id="UP000790709"/>
    </source>
</evidence>
<comment type="caution">
    <text evidence="1">The sequence shown here is derived from an EMBL/GenBank/DDBJ whole genome shotgun (WGS) entry which is preliminary data.</text>
</comment>
<evidence type="ECO:0000313" key="1">
    <source>
        <dbReference type="EMBL" id="KAH7924399.1"/>
    </source>
</evidence>
<gene>
    <name evidence="1" type="ORF">BV22DRAFT_510291</name>
</gene>
<name>A0ACB8BFS0_9AGAM</name>
<proteinExistence type="predicted"/>
<reference evidence="1" key="1">
    <citation type="journal article" date="2021" name="New Phytol.">
        <title>Evolutionary innovations through gain and loss of genes in the ectomycorrhizal Boletales.</title>
        <authorList>
            <person name="Wu G."/>
            <person name="Miyauchi S."/>
            <person name="Morin E."/>
            <person name="Kuo A."/>
            <person name="Drula E."/>
            <person name="Varga T."/>
            <person name="Kohler A."/>
            <person name="Feng B."/>
            <person name="Cao Y."/>
            <person name="Lipzen A."/>
            <person name="Daum C."/>
            <person name="Hundley H."/>
            <person name="Pangilinan J."/>
            <person name="Johnson J."/>
            <person name="Barry K."/>
            <person name="LaButti K."/>
            <person name="Ng V."/>
            <person name="Ahrendt S."/>
            <person name="Min B."/>
            <person name="Choi I.G."/>
            <person name="Park H."/>
            <person name="Plett J.M."/>
            <person name="Magnuson J."/>
            <person name="Spatafora J.W."/>
            <person name="Nagy L.G."/>
            <person name="Henrissat B."/>
            <person name="Grigoriev I.V."/>
            <person name="Yang Z.L."/>
            <person name="Xu J."/>
            <person name="Martin F.M."/>
        </authorList>
    </citation>
    <scope>NUCLEOTIDE SEQUENCE</scope>
    <source>
        <strain evidence="1">KUC20120723A-06</strain>
    </source>
</reference>
<dbReference type="EMBL" id="MU266425">
    <property type="protein sequence ID" value="KAH7924399.1"/>
    <property type="molecule type" value="Genomic_DNA"/>
</dbReference>
<sequence length="161" mass="17993">MQFFEERVVLSHQHSGAAQSIVEIVVSWGDGGKVLVCNVDLRDVRTTIFSCLALPPQDRHLLHKRNECRGTSGIKSLDDTLVDIHRWERAHSRADSGSCPENGKGGGLTAYPRGKLEFSKKHYSIERCESGRVIVPPAFRLEQGCDLRRVVESPRGLFQTP</sequence>
<protein>
    <submittedName>
        <fullName evidence="1">Uncharacterized protein</fullName>
    </submittedName>
</protein>
<organism evidence="1 2">
    <name type="scientific">Leucogyrophana mollusca</name>
    <dbReference type="NCBI Taxonomy" id="85980"/>
    <lineage>
        <taxon>Eukaryota</taxon>
        <taxon>Fungi</taxon>
        <taxon>Dikarya</taxon>
        <taxon>Basidiomycota</taxon>
        <taxon>Agaricomycotina</taxon>
        <taxon>Agaricomycetes</taxon>
        <taxon>Agaricomycetidae</taxon>
        <taxon>Boletales</taxon>
        <taxon>Boletales incertae sedis</taxon>
        <taxon>Leucogyrophana</taxon>
    </lineage>
</organism>